<reference evidence="3" key="1">
    <citation type="submission" date="2016-02" db="EMBL/GenBank/DDBJ databases">
        <title>Draft genome sequence of Microdochium bolleyi, a fungal endophyte of beachgrass.</title>
        <authorList>
            <consortium name="DOE Joint Genome Institute"/>
            <person name="David A.S."/>
            <person name="May G."/>
            <person name="Haridas S."/>
            <person name="Lim J."/>
            <person name="Wang M."/>
            <person name="Labutti K."/>
            <person name="Lipzen A."/>
            <person name="Barry K."/>
            <person name="Grigoriev I.V."/>
        </authorList>
    </citation>
    <scope>NUCLEOTIDE SEQUENCE [LARGE SCALE GENOMIC DNA]</scope>
    <source>
        <strain evidence="3">J235TASD1</strain>
    </source>
</reference>
<organism evidence="2 3">
    <name type="scientific">Microdochium bolleyi</name>
    <dbReference type="NCBI Taxonomy" id="196109"/>
    <lineage>
        <taxon>Eukaryota</taxon>
        <taxon>Fungi</taxon>
        <taxon>Dikarya</taxon>
        <taxon>Ascomycota</taxon>
        <taxon>Pezizomycotina</taxon>
        <taxon>Sordariomycetes</taxon>
        <taxon>Xylariomycetidae</taxon>
        <taxon>Xylariales</taxon>
        <taxon>Microdochiaceae</taxon>
        <taxon>Microdochium</taxon>
    </lineage>
</organism>
<feature type="region of interest" description="Disordered" evidence="1">
    <location>
        <begin position="1"/>
        <end position="33"/>
    </location>
</feature>
<dbReference type="AlphaFoldDB" id="A0A136IXP4"/>
<evidence type="ECO:0000313" key="3">
    <source>
        <dbReference type="Proteomes" id="UP000070501"/>
    </source>
</evidence>
<accession>A0A136IXP4</accession>
<protein>
    <submittedName>
        <fullName evidence="2">Uncharacterized protein</fullName>
    </submittedName>
</protein>
<sequence length="175" mass="19388">MVGQAQVDAELPLSQSSDPEPPLSEATKDLKTSRDGILALGLDGVLRSFDGERNVIDARGLDPAQIREYVGPGNKAPPRLLSADGRHISEWDMYHPAADEIPNKPTEEDRARTRQHNEELLRRGLTCDPPRPAIRDYVICLASAYMLHAYDDSSKRLLRLLFFVSITVLCAPITA</sequence>
<dbReference type="Proteomes" id="UP000070501">
    <property type="component" value="Unassembled WGS sequence"/>
</dbReference>
<gene>
    <name evidence="2" type="ORF">Micbo1qcDRAFT_165077</name>
</gene>
<evidence type="ECO:0000256" key="1">
    <source>
        <dbReference type="SAM" id="MobiDB-lite"/>
    </source>
</evidence>
<evidence type="ECO:0000313" key="2">
    <source>
        <dbReference type="EMBL" id="KXJ89735.1"/>
    </source>
</evidence>
<dbReference type="OrthoDB" id="3660917at2759"/>
<dbReference type="InParanoid" id="A0A136IXP4"/>
<dbReference type="EMBL" id="KQ964254">
    <property type="protein sequence ID" value="KXJ89735.1"/>
    <property type="molecule type" value="Genomic_DNA"/>
</dbReference>
<proteinExistence type="predicted"/>
<name>A0A136IXP4_9PEZI</name>
<keyword evidence="3" id="KW-1185">Reference proteome</keyword>